<dbReference type="EMBL" id="KE162362">
    <property type="protein sequence ID" value="EPQ07853.1"/>
    <property type="molecule type" value="Genomic_DNA"/>
</dbReference>
<dbReference type="GO" id="GO:0000447">
    <property type="term" value="P:endonucleolytic cleavage in ITS1 to separate SSU-rRNA from 5.8S rRNA and LSU-rRNA from tricistronic rRNA transcript (SSU-rRNA, 5.8S rRNA, LSU-rRNA)"/>
    <property type="evidence" value="ECO:0007669"/>
    <property type="project" value="TreeGrafter"/>
</dbReference>
<keyword evidence="8" id="KW-1185">Reference proteome</keyword>
<feature type="region of interest" description="Disordered" evidence="6">
    <location>
        <begin position="248"/>
        <end position="339"/>
    </location>
</feature>
<evidence type="ECO:0000256" key="4">
    <source>
        <dbReference type="ARBA" id="ARBA00023242"/>
    </source>
</evidence>
<accession>S7PCC8</accession>
<gene>
    <name evidence="7" type="ORF">D623_10031622</name>
</gene>
<comment type="similarity">
    <text evidence="2 5">Belongs to the RRS1 family.</text>
</comment>
<proteinExistence type="inferred from homology"/>
<feature type="region of interest" description="Disordered" evidence="6">
    <location>
        <begin position="173"/>
        <end position="193"/>
    </location>
</feature>
<evidence type="ECO:0000256" key="1">
    <source>
        <dbReference type="ARBA" id="ARBA00004123"/>
    </source>
</evidence>
<evidence type="ECO:0000313" key="8">
    <source>
        <dbReference type="Proteomes" id="UP000052978"/>
    </source>
</evidence>
<keyword evidence="3 5" id="KW-0690">Ribosome biogenesis</keyword>
<dbReference type="GO" id="GO:0005730">
    <property type="term" value="C:nucleolus"/>
    <property type="evidence" value="ECO:0007669"/>
    <property type="project" value="TreeGrafter"/>
</dbReference>
<sequence length="339" mass="38283">MEGQSVEELLAKAERDEADKLQRITVHKELELEFDLGNLLASDRNPPTGLRRGEPIPEAELRALARDNTQLLINQLWQLPTERVEEALQFARLKGIRPKKKTNLVWDEVSGQWRRRWGYQRARDDTKEWLIEVPGSADPLEDQFAKRIQAKKERVAKNELNRLRNLARAHKTRLPSSAGMHPTGHQSKQELGRALQVARVSTASVGRFQERLPKEKAPRGSGKKRKFQPLFGDFAAEKKSQLEMLRLMNSKKPQLDVTRAANKQMREEDQEEAAKRRKMSQKGKRKGGRQGPGGRRKGGPPPSQGGKRKGGFGGKMNSGSPGWGGKRKGGQHQGGKKRK</sequence>
<feature type="compositionally biased region" description="Basic residues" evidence="6">
    <location>
        <begin position="275"/>
        <end position="298"/>
    </location>
</feature>
<evidence type="ECO:0000256" key="2">
    <source>
        <dbReference type="ARBA" id="ARBA00010077"/>
    </source>
</evidence>
<evidence type="ECO:0000256" key="5">
    <source>
        <dbReference type="RuleBase" id="RU364132"/>
    </source>
</evidence>
<feature type="compositionally biased region" description="Basic residues" evidence="6">
    <location>
        <begin position="325"/>
        <end position="339"/>
    </location>
</feature>
<keyword evidence="4 5" id="KW-0539">Nucleus</keyword>
<evidence type="ECO:0000256" key="6">
    <source>
        <dbReference type="SAM" id="MobiDB-lite"/>
    </source>
</evidence>
<dbReference type="GO" id="GO:0042273">
    <property type="term" value="P:ribosomal large subunit biogenesis"/>
    <property type="evidence" value="ECO:0007669"/>
    <property type="project" value="TreeGrafter"/>
</dbReference>
<evidence type="ECO:0000256" key="3">
    <source>
        <dbReference type="ARBA" id="ARBA00022517"/>
    </source>
</evidence>
<organism evidence="7 8">
    <name type="scientific">Myotis brandtii</name>
    <name type="common">Brandt's bat</name>
    <dbReference type="NCBI Taxonomy" id="109478"/>
    <lineage>
        <taxon>Eukaryota</taxon>
        <taxon>Metazoa</taxon>
        <taxon>Chordata</taxon>
        <taxon>Craniata</taxon>
        <taxon>Vertebrata</taxon>
        <taxon>Euteleostomi</taxon>
        <taxon>Mammalia</taxon>
        <taxon>Eutheria</taxon>
        <taxon>Laurasiatheria</taxon>
        <taxon>Chiroptera</taxon>
        <taxon>Yangochiroptera</taxon>
        <taxon>Vespertilionidae</taxon>
        <taxon>Myotis</taxon>
    </lineage>
</organism>
<dbReference type="AlphaFoldDB" id="S7PCC8"/>
<feature type="compositionally biased region" description="Basic and acidic residues" evidence="6">
    <location>
        <begin position="208"/>
        <end position="218"/>
    </location>
</feature>
<dbReference type="Proteomes" id="UP000052978">
    <property type="component" value="Unassembled WGS sequence"/>
</dbReference>
<feature type="region of interest" description="Disordered" evidence="6">
    <location>
        <begin position="206"/>
        <end position="232"/>
    </location>
</feature>
<dbReference type="InterPro" id="IPR007023">
    <property type="entry name" value="Ribosom_reg"/>
</dbReference>
<reference evidence="7 8" key="1">
    <citation type="journal article" date="2013" name="Nat. Commun.">
        <title>Genome analysis reveals insights into physiology and longevity of the Brandt's bat Myotis brandtii.</title>
        <authorList>
            <person name="Seim I."/>
            <person name="Fang X."/>
            <person name="Xiong Z."/>
            <person name="Lobanov A.V."/>
            <person name="Huang Z."/>
            <person name="Ma S."/>
            <person name="Feng Y."/>
            <person name="Turanov A.A."/>
            <person name="Zhu Y."/>
            <person name="Lenz T.L."/>
            <person name="Gerashchenko M.V."/>
            <person name="Fan D."/>
            <person name="Hee Yim S."/>
            <person name="Yao X."/>
            <person name="Jordan D."/>
            <person name="Xiong Y."/>
            <person name="Ma Y."/>
            <person name="Lyapunov A.N."/>
            <person name="Chen G."/>
            <person name="Kulakova O.I."/>
            <person name="Sun Y."/>
            <person name="Lee S.G."/>
            <person name="Bronson R.T."/>
            <person name="Moskalev A.A."/>
            <person name="Sunyaev S.R."/>
            <person name="Zhang G."/>
            <person name="Krogh A."/>
            <person name="Wang J."/>
            <person name="Gladyshev V.N."/>
        </authorList>
    </citation>
    <scope>NUCLEOTIDE SEQUENCE [LARGE SCALE GENOMIC DNA]</scope>
</reference>
<dbReference type="GO" id="GO:0030687">
    <property type="term" value="C:preribosome, large subunit precursor"/>
    <property type="evidence" value="ECO:0007669"/>
    <property type="project" value="TreeGrafter"/>
</dbReference>
<dbReference type="Pfam" id="PF04939">
    <property type="entry name" value="RRS1"/>
    <property type="match status" value="2"/>
</dbReference>
<comment type="subcellular location">
    <subcellularLocation>
        <location evidence="1 5">Nucleus</location>
    </subcellularLocation>
</comment>
<feature type="compositionally biased region" description="Gly residues" evidence="6">
    <location>
        <begin position="311"/>
        <end position="324"/>
    </location>
</feature>
<protein>
    <recommendedName>
        <fullName evidence="5">Ribosome biogenesis regulatory protein</fullName>
    </recommendedName>
</protein>
<name>S7PCC8_MYOBR</name>
<dbReference type="PANTHER" id="PTHR17602">
    <property type="entry name" value="RIBOSOME BIOGENESIS REGULATORY PROTEIN"/>
    <property type="match status" value="1"/>
</dbReference>
<comment type="function">
    <text evidence="5">Involved in ribosomal large subunit assembly.</text>
</comment>
<evidence type="ECO:0000313" key="7">
    <source>
        <dbReference type="EMBL" id="EPQ07853.1"/>
    </source>
</evidence>
<dbReference type="PANTHER" id="PTHR17602:SF4">
    <property type="entry name" value="RIBOSOME BIOGENESIS REGULATORY PROTEIN HOMOLOG"/>
    <property type="match status" value="1"/>
</dbReference>
<dbReference type="eggNOG" id="KOG1765">
    <property type="taxonomic scope" value="Eukaryota"/>
</dbReference>